<feature type="region of interest" description="Disordered" evidence="1">
    <location>
        <begin position="1"/>
        <end position="39"/>
    </location>
</feature>
<comment type="caution">
    <text evidence="2">The sequence shown here is derived from an EMBL/GenBank/DDBJ whole genome shotgun (WGS) entry which is preliminary data.</text>
</comment>
<evidence type="ECO:0000313" key="2">
    <source>
        <dbReference type="EMBL" id="RSD25392.1"/>
    </source>
</evidence>
<accession>A0A427TM18</accession>
<gene>
    <name evidence="2" type="ORF">EJA10_16405</name>
</gene>
<evidence type="ECO:0000313" key="3">
    <source>
        <dbReference type="Proteomes" id="UP000279911"/>
    </source>
</evidence>
<sequence>MENTHEFVEKLHENQRKNEQNKKRQGKENPSDKLPNKQH</sequence>
<evidence type="ECO:0000256" key="1">
    <source>
        <dbReference type="SAM" id="MobiDB-lite"/>
    </source>
</evidence>
<dbReference type="InterPro" id="IPR025097">
    <property type="entry name" value="DUF4023"/>
</dbReference>
<name>A0A427TM18_9BACI</name>
<organism evidence="2 3">
    <name type="scientific">Mesobacillus subterraneus</name>
    <dbReference type="NCBI Taxonomy" id="285983"/>
    <lineage>
        <taxon>Bacteria</taxon>
        <taxon>Bacillati</taxon>
        <taxon>Bacillota</taxon>
        <taxon>Bacilli</taxon>
        <taxon>Bacillales</taxon>
        <taxon>Bacillaceae</taxon>
        <taxon>Mesobacillus</taxon>
    </lineage>
</organism>
<dbReference type="Pfam" id="PF13215">
    <property type="entry name" value="DUF4023"/>
    <property type="match status" value="1"/>
</dbReference>
<dbReference type="RefSeq" id="WP_125481111.1">
    <property type="nucleotide sequence ID" value="NZ_RSFW01000019.1"/>
</dbReference>
<dbReference type="AlphaFoldDB" id="A0A427TM18"/>
<dbReference type="OrthoDB" id="2631586at2"/>
<reference evidence="3" key="1">
    <citation type="submission" date="2018-12" db="EMBL/GenBank/DDBJ databases">
        <title>Bacillus chawlae sp. nov., Bacillus glennii sp. nov., and Bacillus saganii sp. nov. Isolated from the Vehicle Assembly Building at Kennedy Space Center where the Viking Spacecraft were Assembled.</title>
        <authorList>
            <person name="Seuylemezian A."/>
            <person name="Vaishampayan P."/>
        </authorList>
    </citation>
    <scope>NUCLEOTIDE SEQUENCE [LARGE SCALE GENOMIC DNA]</scope>
    <source>
        <strain evidence="3">DSM 13966</strain>
    </source>
</reference>
<dbReference type="Proteomes" id="UP000279911">
    <property type="component" value="Unassembled WGS sequence"/>
</dbReference>
<proteinExistence type="predicted"/>
<dbReference type="EMBL" id="RSFW01000019">
    <property type="protein sequence ID" value="RSD25392.1"/>
    <property type="molecule type" value="Genomic_DNA"/>
</dbReference>
<protein>
    <submittedName>
        <fullName evidence="2">DUF4023 domain-containing protein</fullName>
    </submittedName>
</protein>